<feature type="region of interest" description="Disordered" evidence="1">
    <location>
        <begin position="1"/>
        <end position="42"/>
    </location>
</feature>
<name>J9GLS4_9ZZZZ</name>
<accession>J9GLS4</accession>
<proteinExistence type="predicted"/>
<dbReference type="AlphaFoldDB" id="J9GLS4"/>
<feature type="compositionally biased region" description="Basic and acidic residues" evidence="1">
    <location>
        <begin position="12"/>
        <end position="22"/>
    </location>
</feature>
<gene>
    <name evidence="2" type="ORF">EVA_03017</name>
</gene>
<reference evidence="2" key="1">
    <citation type="journal article" date="2012" name="PLoS ONE">
        <title>Gene sets for utilization of primary and secondary nutrition supplies in the distal gut of endangered iberian lynx.</title>
        <authorList>
            <person name="Alcaide M."/>
            <person name="Messina E."/>
            <person name="Richter M."/>
            <person name="Bargiela R."/>
            <person name="Peplies J."/>
            <person name="Huws S.A."/>
            <person name="Newbold C.J."/>
            <person name="Golyshin P.N."/>
            <person name="Simon M.A."/>
            <person name="Lopez G."/>
            <person name="Yakimov M.M."/>
            <person name="Ferrer M."/>
        </authorList>
    </citation>
    <scope>NUCLEOTIDE SEQUENCE</scope>
</reference>
<protein>
    <submittedName>
        <fullName evidence="2">Uncharacterized protein</fullName>
    </submittedName>
</protein>
<organism evidence="2">
    <name type="scientific">gut metagenome</name>
    <dbReference type="NCBI Taxonomy" id="749906"/>
    <lineage>
        <taxon>unclassified sequences</taxon>
        <taxon>metagenomes</taxon>
        <taxon>organismal metagenomes</taxon>
    </lineage>
</organism>
<feature type="compositionally biased region" description="Basic and acidic residues" evidence="1">
    <location>
        <begin position="32"/>
        <end position="42"/>
    </location>
</feature>
<dbReference type="EMBL" id="AMCI01000520">
    <property type="protein sequence ID" value="EJX08872.1"/>
    <property type="molecule type" value="Genomic_DNA"/>
</dbReference>
<evidence type="ECO:0000256" key="1">
    <source>
        <dbReference type="SAM" id="MobiDB-lite"/>
    </source>
</evidence>
<comment type="caution">
    <text evidence="2">The sequence shown here is derived from an EMBL/GenBank/DDBJ whole genome shotgun (WGS) entry which is preliminary data.</text>
</comment>
<evidence type="ECO:0000313" key="2">
    <source>
        <dbReference type="EMBL" id="EJX08872.1"/>
    </source>
</evidence>
<sequence length="42" mass="4843">MHCAPQSSYLLDRTHQTSHTDKSALPVLIRVTKHDQQKPNRC</sequence>